<reference evidence="4" key="1">
    <citation type="journal article" date="2022" name="Microorganisms">
        <title>Antibiotic Susceptibility, Resistance Gene Determinants and Corresponding Genomic Regions in Lactobacillus amylovorus Isolates Derived from Wild Boars and Domestic Pigs.</title>
        <authorList>
            <person name="Moravkova M."/>
            <person name="Kostovova I."/>
            <person name="Kavanova K."/>
            <person name="Pechar R."/>
            <person name="Stanek S."/>
            <person name="Brychta A."/>
            <person name="Zeman M."/>
            <person name="Kubasova T."/>
        </authorList>
    </citation>
    <scope>NUCLEOTIDE SEQUENCE</scope>
    <source>
        <strain evidence="4">M356A</strain>
    </source>
</reference>
<feature type="compositionally biased region" description="Polar residues" evidence="1">
    <location>
        <begin position="152"/>
        <end position="174"/>
    </location>
</feature>
<dbReference type="Proteomes" id="UP001143700">
    <property type="component" value="Unassembled WGS sequence"/>
</dbReference>
<feature type="region of interest" description="Disordered" evidence="1">
    <location>
        <begin position="146"/>
        <end position="205"/>
    </location>
</feature>
<name>A0A9X3W944_LACAM</name>
<dbReference type="Pfam" id="PF18008">
    <property type="entry name" value="Bac_RepA_C"/>
    <property type="match status" value="1"/>
</dbReference>
<evidence type="ECO:0000259" key="3">
    <source>
        <dbReference type="Pfam" id="PF18008"/>
    </source>
</evidence>
<sequence>MPNTNQKTHTFLNPIQNALYFKTPQFLLDNEKYASLTNDDRMAYVVINDRFRFSEANGWIDEKGEYYIYFTIEALKKKLHIGKNKAIKVKKHLTDIGLIRIEHSDFDPLRGQTPPDRFYLLTPEYEPEDLIPSRVPKVDTRKSKANFEENVDASSNSTNTPKAKTPESLENNRGTKIKHDKNNNSNKDTIKDTNTDTQNEEWNFDPSNYSQEVVEEQNRDLLHNLANTLSTDPAIPMFLSKESINLITLWFRTPKAVADCISVILNAANSSRRDATEQIGGHELYFEDCQGELKRMISFKLRRFFNKMRTSKKGTIKNPRNYLFIAMRNMFDKWQNDILMAEHETNTNASA</sequence>
<feature type="domain" description="Replication initiator protein A C-terminal" evidence="3">
    <location>
        <begin position="239"/>
        <end position="336"/>
    </location>
</feature>
<evidence type="ECO:0000313" key="5">
    <source>
        <dbReference type="Proteomes" id="UP001143700"/>
    </source>
</evidence>
<proteinExistence type="predicted"/>
<protein>
    <submittedName>
        <fullName evidence="4">Replication initiator protein A</fullName>
    </submittedName>
</protein>
<gene>
    <name evidence="4" type="ORF">ODV15_07585</name>
</gene>
<dbReference type="AlphaFoldDB" id="A0A9X3W944"/>
<evidence type="ECO:0000313" key="4">
    <source>
        <dbReference type="EMBL" id="MDB6262408.1"/>
    </source>
</evidence>
<evidence type="ECO:0000259" key="2">
    <source>
        <dbReference type="Pfam" id="PF06970"/>
    </source>
</evidence>
<feature type="domain" description="Replication initiator A N-terminal" evidence="2">
    <location>
        <begin position="19"/>
        <end position="93"/>
    </location>
</feature>
<comment type="caution">
    <text evidence="4">The sequence shown here is derived from an EMBL/GenBank/DDBJ whole genome shotgun (WGS) entry which is preliminary data.</text>
</comment>
<evidence type="ECO:0000256" key="1">
    <source>
        <dbReference type="SAM" id="MobiDB-lite"/>
    </source>
</evidence>
<accession>A0A9X3W944</accession>
<dbReference type="InterPro" id="IPR010724">
    <property type="entry name" value="RepA_N"/>
</dbReference>
<reference evidence="4" key="2">
    <citation type="submission" date="2022-10" db="EMBL/GenBank/DDBJ databases">
        <authorList>
            <person name="Kostovova I."/>
            <person name="Moravkova M."/>
            <person name="Pechar R."/>
        </authorList>
    </citation>
    <scope>NUCLEOTIDE SEQUENCE</scope>
    <source>
        <strain evidence="4">M356A</strain>
    </source>
</reference>
<organism evidence="4 5">
    <name type="scientific">Lactobacillus amylovorus</name>
    <dbReference type="NCBI Taxonomy" id="1604"/>
    <lineage>
        <taxon>Bacteria</taxon>
        <taxon>Bacillati</taxon>
        <taxon>Bacillota</taxon>
        <taxon>Bacilli</taxon>
        <taxon>Lactobacillales</taxon>
        <taxon>Lactobacillaceae</taxon>
        <taxon>Lactobacillus</taxon>
    </lineage>
</organism>
<dbReference type="Pfam" id="PF06970">
    <property type="entry name" value="RepA_N"/>
    <property type="match status" value="1"/>
</dbReference>
<dbReference type="InterPro" id="IPR041151">
    <property type="entry name" value="Bac_RepA_C"/>
</dbReference>
<dbReference type="RefSeq" id="WP_271870320.1">
    <property type="nucleotide sequence ID" value="NZ_JAOTGU010000010.1"/>
</dbReference>
<dbReference type="EMBL" id="JAOTGU010000010">
    <property type="protein sequence ID" value="MDB6262408.1"/>
    <property type="molecule type" value="Genomic_DNA"/>
</dbReference>